<dbReference type="STRING" id="5601.A0A0D2DZI6"/>
<name>A0A0D2DZI6_9EURO</name>
<gene>
    <name evidence="1" type="ORF">PV04_06771</name>
</gene>
<protein>
    <submittedName>
        <fullName evidence="1">Uncharacterized protein</fullName>
    </submittedName>
</protein>
<evidence type="ECO:0000313" key="1">
    <source>
        <dbReference type="EMBL" id="KIW67527.1"/>
    </source>
</evidence>
<accession>A0A0D2DZI6</accession>
<dbReference type="Proteomes" id="UP000054266">
    <property type="component" value="Unassembled WGS sequence"/>
</dbReference>
<reference evidence="1 2" key="1">
    <citation type="submission" date="2015-01" db="EMBL/GenBank/DDBJ databases">
        <title>The Genome Sequence of Capronia semiimmersa CBS27337.</title>
        <authorList>
            <consortium name="The Broad Institute Genomics Platform"/>
            <person name="Cuomo C."/>
            <person name="de Hoog S."/>
            <person name="Gorbushina A."/>
            <person name="Stielow B."/>
            <person name="Teixiera M."/>
            <person name="Abouelleil A."/>
            <person name="Chapman S.B."/>
            <person name="Priest M."/>
            <person name="Young S.K."/>
            <person name="Wortman J."/>
            <person name="Nusbaum C."/>
            <person name="Birren B."/>
        </authorList>
    </citation>
    <scope>NUCLEOTIDE SEQUENCE [LARGE SCALE GENOMIC DNA]</scope>
    <source>
        <strain evidence="1 2">CBS 27337</strain>
    </source>
</reference>
<keyword evidence="2" id="KW-1185">Reference proteome</keyword>
<evidence type="ECO:0000313" key="2">
    <source>
        <dbReference type="Proteomes" id="UP000054266"/>
    </source>
</evidence>
<proteinExistence type="predicted"/>
<organism evidence="1 2">
    <name type="scientific">Phialophora macrospora</name>
    <dbReference type="NCBI Taxonomy" id="1851006"/>
    <lineage>
        <taxon>Eukaryota</taxon>
        <taxon>Fungi</taxon>
        <taxon>Dikarya</taxon>
        <taxon>Ascomycota</taxon>
        <taxon>Pezizomycotina</taxon>
        <taxon>Eurotiomycetes</taxon>
        <taxon>Chaetothyriomycetidae</taxon>
        <taxon>Chaetothyriales</taxon>
        <taxon>Herpotrichiellaceae</taxon>
        <taxon>Phialophora</taxon>
    </lineage>
</organism>
<dbReference type="EMBL" id="KN846959">
    <property type="protein sequence ID" value="KIW67527.1"/>
    <property type="molecule type" value="Genomic_DNA"/>
</dbReference>
<sequence length="167" mass="19136">MLRPGSQMSLLSSLSVALPKLAFSSSSMATHTSRQLRQEERRDELVINCYESRRNHRSGPADQAVVDALDFIPQILDLARLEELVKDVSNKRQWLELTKLKSRPYFQRRFVVQEILPSRAATVHCGDRVIPWQDFVDVAVLLRSKWSDLQQSLSLSDEDNLELGDTQ</sequence>
<dbReference type="AlphaFoldDB" id="A0A0D2DZI6"/>
<dbReference type="HOGENOM" id="CLU_1594319_0_0_1"/>